<accession>A0AAU8NGJ3</accession>
<dbReference type="EMBL" id="CP159992">
    <property type="protein sequence ID" value="XCP95672.1"/>
    <property type="molecule type" value="Genomic_DNA"/>
</dbReference>
<organism evidence="2">
    <name type="scientific">Paenibacillus sp. AN1007</name>
    <dbReference type="NCBI Taxonomy" id="3151385"/>
    <lineage>
        <taxon>Bacteria</taxon>
        <taxon>Bacillati</taxon>
        <taxon>Bacillota</taxon>
        <taxon>Bacilli</taxon>
        <taxon>Bacillales</taxon>
        <taxon>Paenibacillaceae</taxon>
        <taxon>Paenibacillus</taxon>
    </lineage>
</organism>
<name>A0AAU8NGJ3_9BACL</name>
<gene>
    <name evidence="2" type="ORF">ABXS70_02740</name>
</gene>
<feature type="signal peptide" evidence="1">
    <location>
        <begin position="1"/>
        <end position="19"/>
    </location>
</feature>
<feature type="chain" id="PRO_5043683876" evidence="1">
    <location>
        <begin position="20"/>
        <end position="127"/>
    </location>
</feature>
<protein>
    <submittedName>
        <fullName evidence="2">Uncharacterized protein</fullName>
    </submittedName>
</protein>
<evidence type="ECO:0000256" key="1">
    <source>
        <dbReference type="SAM" id="SignalP"/>
    </source>
</evidence>
<evidence type="ECO:0000313" key="2">
    <source>
        <dbReference type="EMBL" id="XCP95672.1"/>
    </source>
</evidence>
<dbReference type="PROSITE" id="PS51257">
    <property type="entry name" value="PROKAR_LIPOPROTEIN"/>
    <property type="match status" value="1"/>
</dbReference>
<sequence length="127" mass="14305">MTRVMSCLLLITITLISIVGCTTETSATQEMAQSLMEEDKNSDLFLIESVLYKKLKTVNETEFKAVNTILYGEISMKYNKNKSEKFQSGMASVLSSGTKLYRSVEHPEYVYSSEEGRYAVYKSVPEG</sequence>
<proteinExistence type="predicted"/>
<dbReference type="AlphaFoldDB" id="A0AAU8NGJ3"/>
<dbReference type="RefSeq" id="WP_366293691.1">
    <property type="nucleotide sequence ID" value="NZ_CP159992.1"/>
</dbReference>
<reference evidence="2" key="1">
    <citation type="submission" date="2024-05" db="EMBL/GenBank/DDBJ databases">
        <title>Draft genome assemblies of 36 bacteria isolated from hibernating arctic ground squirrels.</title>
        <authorList>
            <person name="McKee H."/>
            <person name="Mullen L."/>
            <person name="Drown D.M."/>
            <person name="Duddleston K.N."/>
        </authorList>
    </citation>
    <scope>NUCLEOTIDE SEQUENCE</scope>
    <source>
        <strain evidence="2">AN1007</strain>
    </source>
</reference>
<keyword evidence="1" id="KW-0732">Signal</keyword>